<dbReference type="EMBL" id="AQHR01000085">
    <property type="protein sequence ID" value="EON76497.1"/>
    <property type="molecule type" value="Genomic_DNA"/>
</dbReference>
<evidence type="ECO:0000313" key="4">
    <source>
        <dbReference type="EMBL" id="EON76497.1"/>
    </source>
</evidence>
<dbReference type="InterPro" id="IPR011444">
    <property type="entry name" value="DUF1549"/>
</dbReference>
<evidence type="ECO:0000313" key="5">
    <source>
        <dbReference type="Proteomes" id="UP000013909"/>
    </source>
</evidence>
<evidence type="ECO:0000259" key="3">
    <source>
        <dbReference type="Pfam" id="PF07635"/>
    </source>
</evidence>
<dbReference type="SUPFAM" id="SSF46626">
    <property type="entry name" value="Cytochrome c"/>
    <property type="match status" value="1"/>
</dbReference>
<dbReference type="GO" id="GO:0009055">
    <property type="term" value="F:electron transfer activity"/>
    <property type="evidence" value="ECO:0007669"/>
    <property type="project" value="InterPro"/>
</dbReference>
<proteinExistence type="predicted"/>
<dbReference type="InterPro" id="IPR022655">
    <property type="entry name" value="DUF1553"/>
</dbReference>
<dbReference type="PANTHER" id="PTHR35889:SF3">
    <property type="entry name" value="F-BOX DOMAIN-CONTAINING PROTEIN"/>
    <property type="match status" value="1"/>
</dbReference>
<evidence type="ECO:0000259" key="1">
    <source>
        <dbReference type="Pfam" id="PF07583"/>
    </source>
</evidence>
<accession>R7ZQY8</accession>
<dbReference type="InterPro" id="IPR036909">
    <property type="entry name" value="Cyt_c-like_dom_sf"/>
</dbReference>
<dbReference type="Proteomes" id="UP000013909">
    <property type="component" value="Unassembled WGS sequence"/>
</dbReference>
<dbReference type="Pfam" id="PF07583">
    <property type="entry name" value="PSCyt2"/>
    <property type="match status" value="1"/>
</dbReference>
<reference evidence="4 5" key="1">
    <citation type="submission" date="2013-02" db="EMBL/GenBank/DDBJ databases">
        <title>A novel strain isolated from Lonar lake, Maharashtra, India.</title>
        <authorList>
            <person name="Singh A."/>
        </authorList>
    </citation>
    <scope>NUCLEOTIDE SEQUENCE [LARGE SCALE GENOMIC DNA]</scope>
    <source>
        <strain evidence="4 5">AK24</strain>
    </source>
</reference>
<feature type="domain" description="DUF1549" evidence="1">
    <location>
        <begin position="170"/>
        <end position="376"/>
    </location>
</feature>
<comment type="caution">
    <text evidence="4">The sequence shown here is derived from an EMBL/GenBank/DDBJ whole genome shotgun (WGS) entry which is preliminary data.</text>
</comment>
<evidence type="ECO:0008006" key="6">
    <source>
        <dbReference type="Google" id="ProtNLM"/>
    </source>
</evidence>
<sequence>MARAIIMKYLDRHWFSFIGAVLVVVIVSACYRPDGRSEPIPDQVSYNLHIRPILSDNCFACHGPDANKREAGLRLDLADEAFAALRDTPGSHAFVPGMPKESEAYRRMVSDDPMERMPPPGSNLILSEREIKLIEKWIRQGANYEPHWAFIPPVKAALPKVKESKWPKNEIDYFILREQEARSLLPNLEASKEMILRRLSFDLTGLPPSVELQDRFLADQRPDAYDQLVDELLGGKHYGERMAVHWMDVARYADSHGYQDDNFRSQWPWRDWVIHAFNKNMRYDEFLTWQLAGDLLPDATKEQVLATGFNRNHKITEEGGVIDEEYRVEYVVDRTNTFGKAMIGLTLECAQCHDHKYDPLSQKEYFQLYAFFNNIREVGHESNIGGPNTYAKHPKMEITDEDIEGILSFVNKKDTLGLIVSVMGERDSVRATHILERGVYDAPGEPVEPGVPTAIMGFPEHLPKNRLGLAKWLTDNQHPLTARVFVNRIWAEIFGVGLVETVGDFGMQGKLPTHPELLDWLARDFMENGWDIKRLLKQLVTSATYRQSSELTEKRLLADPGNSWYTRAPRERLKAEFVKDLVMASSGLLHSEIGGPSVKPYQPKGLWEAAASTGAKFGLLGTYVQDSGEKLYRRGLYTFIKRTLPPPSMIIFDASNRDVCEPLRTTTNTPLQALVMMNDPMVLEGARVLATTLITESGQFGDTFEAAFRRIINRRPSEQELHVLRAYFEDQSAYWKDHTVDAEKLINVGEYPLHSSIDPVKLAAMMQVVSLIYNMEEAITKS</sequence>
<dbReference type="Pfam" id="PF07587">
    <property type="entry name" value="PSD1"/>
    <property type="match status" value="1"/>
</dbReference>
<protein>
    <recommendedName>
        <fullName evidence="6">Cytochrome c domain-containing protein</fullName>
    </recommendedName>
</protein>
<organism evidence="4 5">
    <name type="scientific">Lunatimonas lonarensis</name>
    <dbReference type="NCBI Taxonomy" id="1232681"/>
    <lineage>
        <taxon>Bacteria</taxon>
        <taxon>Pseudomonadati</taxon>
        <taxon>Bacteroidota</taxon>
        <taxon>Cytophagia</taxon>
        <taxon>Cytophagales</taxon>
        <taxon>Cyclobacteriaceae</taxon>
    </lineage>
</organism>
<keyword evidence="5" id="KW-1185">Reference proteome</keyword>
<dbReference type="STRING" id="1232681.ADIS_2947"/>
<dbReference type="PANTHER" id="PTHR35889">
    <property type="entry name" value="CYCLOINULO-OLIGOSACCHARIDE FRUCTANOTRANSFERASE-RELATED"/>
    <property type="match status" value="1"/>
</dbReference>
<evidence type="ECO:0000259" key="2">
    <source>
        <dbReference type="Pfam" id="PF07587"/>
    </source>
</evidence>
<feature type="domain" description="DUF1553" evidence="2">
    <location>
        <begin position="465"/>
        <end position="727"/>
    </location>
</feature>
<feature type="domain" description="Cytochrome C Planctomycete-type" evidence="3">
    <location>
        <begin position="58"/>
        <end position="121"/>
    </location>
</feature>
<name>R7ZQY8_9BACT</name>
<dbReference type="PROSITE" id="PS51257">
    <property type="entry name" value="PROKAR_LIPOPROTEIN"/>
    <property type="match status" value="1"/>
</dbReference>
<dbReference type="PATRIC" id="fig|1288963.3.peg.2938"/>
<dbReference type="InterPro" id="IPR011429">
    <property type="entry name" value="Cyt_c_Planctomycete-type"/>
</dbReference>
<dbReference type="Pfam" id="PF07635">
    <property type="entry name" value="PSCyt1"/>
    <property type="match status" value="1"/>
</dbReference>
<dbReference type="GO" id="GO:0020037">
    <property type="term" value="F:heme binding"/>
    <property type="evidence" value="ECO:0007669"/>
    <property type="project" value="InterPro"/>
</dbReference>
<gene>
    <name evidence="4" type="ORF">ADIS_2947</name>
</gene>
<dbReference type="AlphaFoldDB" id="R7ZQY8"/>